<evidence type="ECO:0000313" key="2">
    <source>
        <dbReference type="EMBL" id="CAL1567453.1"/>
    </source>
</evidence>
<reference evidence="2 3" key="1">
    <citation type="submission" date="2024-04" db="EMBL/GenBank/DDBJ databases">
        <authorList>
            <person name="Waldvogel A.-M."/>
            <person name="Schoenle A."/>
        </authorList>
    </citation>
    <scope>NUCLEOTIDE SEQUENCE [LARGE SCALE GENOMIC DNA]</scope>
</reference>
<gene>
    <name evidence="2" type="ORF">KC01_LOCUS261</name>
</gene>
<organism evidence="2 3">
    <name type="scientific">Knipowitschia caucasica</name>
    <name type="common">Caucasian dwarf goby</name>
    <name type="synonym">Pomatoschistus caucasicus</name>
    <dbReference type="NCBI Taxonomy" id="637954"/>
    <lineage>
        <taxon>Eukaryota</taxon>
        <taxon>Metazoa</taxon>
        <taxon>Chordata</taxon>
        <taxon>Craniata</taxon>
        <taxon>Vertebrata</taxon>
        <taxon>Euteleostomi</taxon>
        <taxon>Actinopterygii</taxon>
        <taxon>Neopterygii</taxon>
        <taxon>Teleostei</taxon>
        <taxon>Neoteleostei</taxon>
        <taxon>Acanthomorphata</taxon>
        <taxon>Gobiaria</taxon>
        <taxon>Gobiiformes</taxon>
        <taxon>Gobioidei</taxon>
        <taxon>Gobiidae</taxon>
        <taxon>Gobiinae</taxon>
        <taxon>Knipowitschia</taxon>
    </lineage>
</organism>
<feature type="region of interest" description="Disordered" evidence="1">
    <location>
        <begin position="52"/>
        <end position="81"/>
    </location>
</feature>
<accession>A0AAV2IS86</accession>
<proteinExistence type="predicted"/>
<dbReference type="AlphaFoldDB" id="A0AAV2IS86"/>
<sequence length="114" mass="12349">MVPEAADVPVSWFQWLQMSQSHGSSGCRCPSLMVPVSVKPTHRLIIPVRGFVPSRGARRSPPSHAETGNGDREEHNSGSGDLLKLEFQTTADGSRQVHDFQVLGSTPLQSGDDI</sequence>
<name>A0AAV2IS86_KNICA</name>
<dbReference type="EMBL" id="OZ035823">
    <property type="protein sequence ID" value="CAL1567453.1"/>
    <property type="molecule type" value="Genomic_DNA"/>
</dbReference>
<evidence type="ECO:0000256" key="1">
    <source>
        <dbReference type="SAM" id="MobiDB-lite"/>
    </source>
</evidence>
<dbReference type="Proteomes" id="UP001497482">
    <property type="component" value="Chromosome 1"/>
</dbReference>
<evidence type="ECO:0000313" key="3">
    <source>
        <dbReference type="Proteomes" id="UP001497482"/>
    </source>
</evidence>
<protein>
    <submittedName>
        <fullName evidence="2">Uncharacterized protein</fullName>
    </submittedName>
</protein>
<keyword evidence="3" id="KW-1185">Reference proteome</keyword>